<reference evidence="3" key="1">
    <citation type="submission" date="2022-12" db="EMBL/GenBank/DDBJ databases">
        <title>Reclassification of two methanogenic archaea species isolated from the Kolyma lowland permafrost.</title>
        <authorList>
            <person name="Trubitsyn V.E."/>
            <person name="Rivkina E.M."/>
            <person name="Shcherbakova V.A."/>
        </authorList>
    </citation>
    <scope>NUCLEOTIDE SEQUENCE</scope>
    <source>
        <strain evidence="3">M2</strain>
        <strain evidence="4">MK4</strain>
    </source>
</reference>
<comment type="caution">
    <text evidence="3">The sequence shown here is derived from an EMBL/GenBank/DDBJ whole genome shotgun (WGS) entry which is preliminary data.</text>
</comment>
<protein>
    <submittedName>
        <fullName evidence="3">4Fe-4S binding protein</fullName>
    </submittedName>
</protein>
<dbReference type="AlphaFoldDB" id="A0A9E4ZXH9"/>
<evidence type="ECO:0000259" key="2">
    <source>
        <dbReference type="PROSITE" id="PS51379"/>
    </source>
</evidence>
<dbReference type="PROSITE" id="PS51379">
    <property type="entry name" value="4FE4S_FER_2"/>
    <property type="match status" value="1"/>
</dbReference>
<dbReference type="EMBL" id="JAPVER010000020">
    <property type="protein sequence ID" value="MCZ3367174.1"/>
    <property type="molecule type" value="Genomic_DNA"/>
</dbReference>
<accession>A0A9E4ZXH9</accession>
<keyword evidence="5" id="KW-1185">Reference proteome</keyword>
<dbReference type="PANTHER" id="PTHR42827">
    <property type="entry name" value="IRON-SULFUR CLUSTER-BINDING PROTEIN-RELATED"/>
    <property type="match status" value="1"/>
</dbReference>
<dbReference type="Pfam" id="PF00037">
    <property type="entry name" value="Fer4"/>
    <property type="match status" value="1"/>
</dbReference>
<feature type="region of interest" description="Disordered" evidence="1">
    <location>
        <begin position="25"/>
        <end position="44"/>
    </location>
</feature>
<name>A0A9E4ZXH9_9EURY</name>
<dbReference type="GO" id="GO:0016491">
    <property type="term" value="F:oxidoreductase activity"/>
    <property type="evidence" value="ECO:0007669"/>
    <property type="project" value="UniProtKB-ARBA"/>
</dbReference>
<organism evidence="3 5">
    <name type="scientific">Methanobacterium veterum</name>
    <dbReference type="NCBI Taxonomy" id="408577"/>
    <lineage>
        <taxon>Archaea</taxon>
        <taxon>Methanobacteriati</taxon>
        <taxon>Methanobacteriota</taxon>
        <taxon>Methanomada group</taxon>
        <taxon>Methanobacteria</taxon>
        <taxon>Methanobacteriales</taxon>
        <taxon>Methanobacteriaceae</taxon>
        <taxon>Methanobacterium</taxon>
    </lineage>
</organism>
<dbReference type="EMBL" id="JAPVES010000030">
    <property type="protein sequence ID" value="MCZ3373678.1"/>
    <property type="molecule type" value="Genomic_DNA"/>
</dbReference>
<evidence type="ECO:0000256" key="1">
    <source>
        <dbReference type="SAM" id="MobiDB-lite"/>
    </source>
</evidence>
<evidence type="ECO:0000313" key="3">
    <source>
        <dbReference type="EMBL" id="MCZ3367174.1"/>
    </source>
</evidence>
<dbReference type="Proteomes" id="UP001068021">
    <property type="component" value="Unassembled WGS sequence"/>
</dbReference>
<evidence type="ECO:0000313" key="4">
    <source>
        <dbReference type="EMBL" id="MCZ3373678.1"/>
    </source>
</evidence>
<dbReference type="SUPFAM" id="SSF54862">
    <property type="entry name" value="4Fe-4S ferredoxins"/>
    <property type="match status" value="1"/>
</dbReference>
<dbReference type="InterPro" id="IPR017896">
    <property type="entry name" value="4Fe4S_Fe-S-bd"/>
</dbReference>
<proteinExistence type="predicted"/>
<gene>
    <name evidence="4" type="ORF">O3H35_13600</name>
    <name evidence="3" type="ORF">O3H54_14890</name>
</gene>
<dbReference type="RefSeq" id="WP_052376248.1">
    <property type="nucleotide sequence ID" value="NZ_JAPVER010000020.1"/>
</dbReference>
<dbReference type="PANTHER" id="PTHR42827:SF1">
    <property type="entry name" value="IRON-SULFUR CLUSTER-BINDING PROTEIN"/>
    <property type="match status" value="1"/>
</dbReference>
<dbReference type="Proteomes" id="UP001074446">
    <property type="component" value="Unassembled WGS sequence"/>
</dbReference>
<evidence type="ECO:0000313" key="5">
    <source>
        <dbReference type="Proteomes" id="UP001068021"/>
    </source>
</evidence>
<dbReference type="InterPro" id="IPR017900">
    <property type="entry name" value="4Fe4S_Fe_S_CS"/>
</dbReference>
<dbReference type="PROSITE" id="PS00198">
    <property type="entry name" value="4FE4S_FER_1"/>
    <property type="match status" value="1"/>
</dbReference>
<sequence>MDDNKCGCEDDKLDKEIKERIKEDNECGCGCDDEPPAGTQDGPEDCGCEWESTLNNLHASKEVKNCGCSEENAHEYEEDSGCSCGAGNTESQENDGGCCGAIELPDLSRVENPDKPKFIADNNFIKELEDYAYSLGISSVGYTQMTPDLMIKDKFIQYPFTIVLTVEMSMDIIETAPGTDAQDLNNTAYVKTAILTTKLSDYLRKNGYATEVAHPEGGIVNFSALGQKAGLGYMGKSGLLITPELGPRVKVSAIFVSIANLPVEEDNEHEWIPKYCDKCNKCVKACPYEALIKKETCCGGKEVELIKKNCIGCSQGCTYCIEGCPFYSKGYEHVKNKFDKMNAKLKEKQNPQTPCVWDTKNLRFFECKKFKAEIWDNWTKQNAALFDDLTDGSSIAVSMTENKEKLVIIEKENNSLKTSIKDLKSLQKLESPVADLLFILNEKDIAQILKDDTSSKFINLLSSGKIEVYGLVDQAQLMDNGYVAFLNNLGLSIGGGSCCG</sequence>
<feature type="domain" description="4Fe-4S ferredoxin-type" evidence="2">
    <location>
        <begin position="267"/>
        <end position="296"/>
    </location>
</feature>